<dbReference type="Proteomes" id="UP000001918">
    <property type="component" value="Chromosome"/>
</dbReference>
<gene>
    <name evidence="2" type="ordered locus">Tcur_4780</name>
</gene>
<protein>
    <recommendedName>
        <fullName evidence="1">HTH cro/C1-type domain-containing protein</fullName>
    </recommendedName>
</protein>
<dbReference type="OrthoDB" id="3355929at2"/>
<evidence type="ECO:0000313" key="3">
    <source>
        <dbReference type="Proteomes" id="UP000001918"/>
    </source>
</evidence>
<evidence type="ECO:0000313" key="2">
    <source>
        <dbReference type="EMBL" id="ACZ00299.1"/>
    </source>
</evidence>
<dbReference type="eggNOG" id="COG2944">
    <property type="taxonomic scope" value="Bacteria"/>
</dbReference>
<dbReference type="EMBL" id="CP001738">
    <property type="protein sequence ID" value="ACZ00299.1"/>
    <property type="molecule type" value="Genomic_DNA"/>
</dbReference>
<dbReference type="AlphaFoldDB" id="D1A793"/>
<dbReference type="HOGENOM" id="CLU_055817_1_1_11"/>
<reference evidence="2 3" key="1">
    <citation type="journal article" date="2011" name="Stand. Genomic Sci.">
        <title>Complete genome sequence of Thermomonospora curvata type strain (B9).</title>
        <authorList>
            <person name="Chertkov O."/>
            <person name="Sikorski J."/>
            <person name="Nolan M."/>
            <person name="Lapidus A."/>
            <person name="Lucas S."/>
            <person name="Del Rio T.G."/>
            <person name="Tice H."/>
            <person name="Cheng J.F."/>
            <person name="Goodwin L."/>
            <person name="Pitluck S."/>
            <person name="Liolios K."/>
            <person name="Ivanova N."/>
            <person name="Mavromatis K."/>
            <person name="Mikhailova N."/>
            <person name="Ovchinnikova G."/>
            <person name="Pati A."/>
            <person name="Chen A."/>
            <person name="Palaniappan K."/>
            <person name="Djao O.D."/>
            <person name="Land M."/>
            <person name="Hauser L."/>
            <person name="Chang Y.J."/>
            <person name="Jeffries C.D."/>
            <person name="Brettin T."/>
            <person name="Han C."/>
            <person name="Detter J.C."/>
            <person name="Rohde M."/>
            <person name="Goker M."/>
            <person name="Woyke T."/>
            <person name="Bristow J."/>
            <person name="Eisen J.A."/>
            <person name="Markowitz V."/>
            <person name="Hugenholtz P."/>
            <person name="Klenk H.P."/>
            <person name="Kyrpides N.C."/>
        </authorList>
    </citation>
    <scope>NUCLEOTIDE SEQUENCE [LARGE SCALE GENOMIC DNA]</scope>
    <source>
        <strain evidence="3">ATCC 19995 / DSM 43183 / JCM 3096 / KCTC 9072 / NBRC 15933 / NCIMB 10081 / Henssen B9</strain>
    </source>
</reference>
<feature type="domain" description="HTH cro/C1-type" evidence="1">
    <location>
        <begin position="21"/>
        <end position="77"/>
    </location>
</feature>
<dbReference type="InterPro" id="IPR010982">
    <property type="entry name" value="Lambda_DNA-bd_dom_sf"/>
</dbReference>
<evidence type="ECO:0000259" key="1">
    <source>
        <dbReference type="PROSITE" id="PS50943"/>
    </source>
</evidence>
<keyword evidence="3" id="KW-1185">Reference proteome</keyword>
<sequence length="269" mass="31182">MPLRERPDPRSSLWDLLASHLHFLRVKHGLSCAAVGELVNASRQTVSHWESGLRKPHEWQVKILDKKYETGTLLEYLLYHAKREHNPSWFADSVEYEGRATEIRIAELSWIHGLFQTEAYARAVFREADFREIDHLVETRMKRRQVLDREDPPLIWLLLDQGALEQPVGGSSVMYEQLSHLLELAERPNITIRIVPRSAGGHPGRNGSFKIMTVDREDRVYIEASEGGRLVQDHSEVRSFRVRFERIGDRALPVDASITLIKEVMERFK</sequence>
<dbReference type="Pfam" id="PF19054">
    <property type="entry name" value="DUF5753"/>
    <property type="match status" value="1"/>
</dbReference>
<dbReference type="PROSITE" id="PS50943">
    <property type="entry name" value="HTH_CROC1"/>
    <property type="match status" value="1"/>
</dbReference>
<name>D1A793_THECD</name>
<dbReference type="GO" id="GO:0003677">
    <property type="term" value="F:DNA binding"/>
    <property type="evidence" value="ECO:0007669"/>
    <property type="project" value="InterPro"/>
</dbReference>
<dbReference type="Pfam" id="PF13560">
    <property type="entry name" value="HTH_31"/>
    <property type="match status" value="1"/>
</dbReference>
<dbReference type="CDD" id="cd00093">
    <property type="entry name" value="HTH_XRE"/>
    <property type="match status" value="1"/>
</dbReference>
<dbReference type="InterPro" id="IPR043917">
    <property type="entry name" value="DUF5753"/>
</dbReference>
<dbReference type="STRING" id="471852.Tcur_4780"/>
<dbReference type="Gene3D" id="1.10.260.40">
    <property type="entry name" value="lambda repressor-like DNA-binding domains"/>
    <property type="match status" value="1"/>
</dbReference>
<accession>D1A793</accession>
<dbReference type="SUPFAM" id="SSF47413">
    <property type="entry name" value="lambda repressor-like DNA-binding domains"/>
    <property type="match status" value="1"/>
</dbReference>
<dbReference type="RefSeq" id="WP_012855080.1">
    <property type="nucleotide sequence ID" value="NC_013510.1"/>
</dbReference>
<dbReference type="InterPro" id="IPR001387">
    <property type="entry name" value="Cro/C1-type_HTH"/>
</dbReference>
<proteinExistence type="predicted"/>
<dbReference type="KEGG" id="tcu:Tcur_4780"/>
<organism evidence="2 3">
    <name type="scientific">Thermomonospora curvata (strain ATCC 19995 / DSM 43183 / JCM 3096 / KCTC 9072 / NBRC 15933 / NCIMB 10081 / Henssen B9)</name>
    <dbReference type="NCBI Taxonomy" id="471852"/>
    <lineage>
        <taxon>Bacteria</taxon>
        <taxon>Bacillati</taxon>
        <taxon>Actinomycetota</taxon>
        <taxon>Actinomycetes</taxon>
        <taxon>Streptosporangiales</taxon>
        <taxon>Thermomonosporaceae</taxon>
        <taxon>Thermomonospora</taxon>
    </lineage>
</organism>